<proteinExistence type="predicted"/>
<feature type="transmembrane region" description="Helical" evidence="1">
    <location>
        <begin position="137"/>
        <end position="154"/>
    </location>
</feature>
<evidence type="ECO:0000256" key="1">
    <source>
        <dbReference type="SAM" id="Phobius"/>
    </source>
</evidence>
<comment type="caution">
    <text evidence="2">The sequence shown here is derived from an EMBL/GenBank/DDBJ whole genome shotgun (WGS) entry which is preliminary data.</text>
</comment>
<dbReference type="AlphaFoldDB" id="A0A0G0C0K7"/>
<organism evidence="2 3">
    <name type="scientific">candidate division CPR3 bacterium GW2011_GWF2_35_18</name>
    <dbReference type="NCBI Taxonomy" id="1618350"/>
    <lineage>
        <taxon>Bacteria</taxon>
        <taxon>Bacteria division CPR3</taxon>
    </lineage>
</organism>
<accession>A0A0G0C0K7</accession>
<gene>
    <name evidence="2" type="ORF">UR67_C0004G0043</name>
</gene>
<evidence type="ECO:0000313" key="2">
    <source>
        <dbReference type="EMBL" id="KKP69646.1"/>
    </source>
</evidence>
<feature type="transmembrane region" description="Helical" evidence="1">
    <location>
        <begin position="78"/>
        <end position="97"/>
    </location>
</feature>
<keyword evidence="1" id="KW-0812">Transmembrane</keyword>
<dbReference type="EMBL" id="LBQB01000004">
    <property type="protein sequence ID" value="KKP69646.1"/>
    <property type="molecule type" value="Genomic_DNA"/>
</dbReference>
<dbReference type="STRING" id="1618350.UR67_C0004G0043"/>
<dbReference type="Proteomes" id="UP000034581">
    <property type="component" value="Unassembled WGS sequence"/>
</dbReference>
<keyword evidence="1" id="KW-1133">Transmembrane helix</keyword>
<protein>
    <submittedName>
        <fullName evidence="2">Uncharacterized protein</fullName>
    </submittedName>
</protein>
<feature type="transmembrane region" description="Helical" evidence="1">
    <location>
        <begin position="49"/>
        <end position="66"/>
    </location>
</feature>
<keyword evidence="1" id="KW-0472">Membrane</keyword>
<sequence length="155" mass="18204">MIKKNNFIKEISELYITIFFFLFGLISIVILIIVVPFSQPTDFIFNNPLFLVALYLWIKALVIDTVRIRAREILKMPGTVYFIYLMQFFVFLVIYLIQGVNNLGWSLAELISSVILITFGIKKIKSDTTQWLITEDTIRFFLIFILFSLADFFFT</sequence>
<feature type="transmembrane region" description="Helical" evidence="1">
    <location>
        <begin position="103"/>
        <end position="121"/>
    </location>
</feature>
<name>A0A0G0C0K7_UNCC3</name>
<feature type="transmembrane region" description="Helical" evidence="1">
    <location>
        <begin position="12"/>
        <end position="37"/>
    </location>
</feature>
<evidence type="ECO:0000313" key="3">
    <source>
        <dbReference type="Proteomes" id="UP000034581"/>
    </source>
</evidence>
<reference evidence="2 3" key="1">
    <citation type="journal article" date="2015" name="Nature">
        <title>rRNA introns, odd ribosomes, and small enigmatic genomes across a large radiation of phyla.</title>
        <authorList>
            <person name="Brown C.T."/>
            <person name="Hug L.A."/>
            <person name="Thomas B.C."/>
            <person name="Sharon I."/>
            <person name="Castelle C.J."/>
            <person name="Singh A."/>
            <person name="Wilkins M.J."/>
            <person name="Williams K.H."/>
            <person name="Banfield J.F."/>
        </authorList>
    </citation>
    <scope>NUCLEOTIDE SEQUENCE [LARGE SCALE GENOMIC DNA]</scope>
</reference>